<name>A0A381QV38_9ZZZZ</name>
<proteinExistence type="predicted"/>
<accession>A0A381QV38</accession>
<evidence type="ECO:0000313" key="1">
    <source>
        <dbReference type="EMBL" id="SUZ82834.1"/>
    </source>
</evidence>
<organism evidence="1">
    <name type="scientific">marine metagenome</name>
    <dbReference type="NCBI Taxonomy" id="408172"/>
    <lineage>
        <taxon>unclassified sequences</taxon>
        <taxon>metagenomes</taxon>
        <taxon>ecological metagenomes</taxon>
    </lineage>
</organism>
<dbReference type="EMBL" id="UINC01001525">
    <property type="protein sequence ID" value="SUZ82834.1"/>
    <property type="molecule type" value="Genomic_DNA"/>
</dbReference>
<gene>
    <name evidence="1" type="ORF">METZ01_LOCUS35688</name>
</gene>
<dbReference type="AlphaFoldDB" id="A0A381QV38"/>
<protein>
    <recommendedName>
        <fullName evidence="2">TonB-dependent receptor-like beta-barrel domain-containing protein</fullName>
    </recommendedName>
</protein>
<evidence type="ECO:0008006" key="2">
    <source>
        <dbReference type="Google" id="ProtNLM"/>
    </source>
</evidence>
<sequence length="394" mass="43965">MLWSSILVPEAYTAEFSFSTKSLIASQNSSQTSTNFFFNRLRAQTHLDLSENCATELEYELFPAWIDSAALVSTISIKNSNTRIYRIADLNHSLTGKPEVADTSEHWQVEQNLDRALLRCQTGNWEYIIGRQAVNFGGMSVSPTDIFAPVSFKALDQEFRPGVDAFRIFGGFGETAEMEAGIITGKDNSSKNNGAFLRSHFLLGTTDLTPILAGNKKNQLLGLTLQADLGLVGLVIDGAMILQRRSTLETAEEVFKIWTPWTLGLNLQWSENLFTMLDFHHNPMGTEKPKNYLSNASSAIYQEFPISLLGRNYLLPTLTYQFSPLWSLSSSTFSNLNDGSSLNTSQLEWSISEDSLLSCSISFASGKRSVLPEEKQSEFGDLPNSFQLILKHYR</sequence>
<reference evidence="1" key="1">
    <citation type="submission" date="2018-05" db="EMBL/GenBank/DDBJ databases">
        <authorList>
            <person name="Lanie J.A."/>
            <person name="Ng W.-L."/>
            <person name="Kazmierczak K.M."/>
            <person name="Andrzejewski T.M."/>
            <person name="Davidsen T.M."/>
            <person name="Wayne K.J."/>
            <person name="Tettelin H."/>
            <person name="Glass J.I."/>
            <person name="Rusch D."/>
            <person name="Podicherti R."/>
            <person name="Tsui H.-C.T."/>
            <person name="Winkler M.E."/>
        </authorList>
    </citation>
    <scope>NUCLEOTIDE SEQUENCE</scope>
</reference>